<evidence type="ECO:0000313" key="2">
    <source>
        <dbReference type="Proteomes" id="UP000051160"/>
    </source>
</evidence>
<dbReference type="AlphaFoldDB" id="A0A0R1LYW5"/>
<sequence>MMMIAAELTALKPILAAYNVTLETDGTQITKVNAHEAQLDAVDYMSDQLIKVILEIIGADVRAALFKKMHA</sequence>
<comment type="caution">
    <text evidence="1">The sequence shown here is derived from an EMBL/GenBank/DDBJ whole genome shotgun (WGS) entry which is preliminary data.</text>
</comment>
<name>A0A0R1LYW5_9LACO</name>
<dbReference type="STRING" id="1423776.FD04_GL001807"/>
<dbReference type="PATRIC" id="fig|1423776.4.peg.1830"/>
<dbReference type="OrthoDB" id="2317518at2"/>
<keyword evidence="2" id="KW-1185">Reference proteome</keyword>
<dbReference type="EMBL" id="AZEE01000030">
    <property type="protein sequence ID" value="KRK96951.1"/>
    <property type="molecule type" value="Genomic_DNA"/>
</dbReference>
<gene>
    <name evidence="1" type="ORF">FD04_GL001807</name>
</gene>
<proteinExistence type="predicted"/>
<protein>
    <submittedName>
        <fullName evidence="1">Uncharacterized protein</fullName>
    </submittedName>
</protein>
<dbReference type="Proteomes" id="UP000051160">
    <property type="component" value="Unassembled WGS sequence"/>
</dbReference>
<dbReference type="RefSeq" id="WP_156660457.1">
    <property type="nucleotide sequence ID" value="NZ_AZEE01000030.1"/>
</dbReference>
<reference evidence="1 2" key="1">
    <citation type="journal article" date="2015" name="Genome Announc.">
        <title>Expanding the biotechnology potential of lactobacilli through comparative genomics of 213 strains and associated genera.</title>
        <authorList>
            <person name="Sun Z."/>
            <person name="Harris H.M."/>
            <person name="McCann A."/>
            <person name="Guo C."/>
            <person name="Argimon S."/>
            <person name="Zhang W."/>
            <person name="Yang X."/>
            <person name="Jeffery I.B."/>
            <person name="Cooney J.C."/>
            <person name="Kagawa T.F."/>
            <person name="Liu W."/>
            <person name="Song Y."/>
            <person name="Salvetti E."/>
            <person name="Wrobel A."/>
            <person name="Rasinkangas P."/>
            <person name="Parkhill J."/>
            <person name="Rea M.C."/>
            <person name="O'Sullivan O."/>
            <person name="Ritari J."/>
            <person name="Douillard F.P."/>
            <person name="Paul Ross R."/>
            <person name="Yang R."/>
            <person name="Briner A.E."/>
            <person name="Felis G.E."/>
            <person name="de Vos W.M."/>
            <person name="Barrangou R."/>
            <person name="Klaenhammer T.R."/>
            <person name="Caufield P.W."/>
            <person name="Cui Y."/>
            <person name="Zhang H."/>
            <person name="O'Toole P.W."/>
        </authorList>
    </citation>
    <scope>NUCLEOTIDE SEQUENCE [LARGE SCALE GENOMIC DNA]</scope>
    <source>
        <strain evidence="1 2">DSM 19909</strain>
    </source>
</reference>
<evidence type="ECO:0000313" key="1">
    <source>
        <dbReference type="EMBL" id="KRK96951.1"/>
    </source>
</evidence>
<accession>A0A0R1LYW5</accession>
<organism evidence="1 2">
    <name type="scientific">Secundilactobacillus odoratitofui DSM 19909 = JCM 15043</name>
    <dbReference type="NCBI Taxonomy" id="1423776"/>
    <lineage>
        <taxon>Bacteria</taxon>
        <taxon>Bacillati</taxon>
        <taxon>Bacillota</taxon>
        <taxon>Bacilli</taxon>
        <taxon>Lactobacillales</taxon>
        <taxon>Lactobacillaceae</taxon>
        <taxon>Secundilactobacillus</taxon>
    </lineage>
</organism>